<dbReference type="Pfam" id="PF03564">
    <property type="entry name" value="DUF1759"/>
    <property type="match status" value="1"/>
</dbReference>
<dbReference type="InterPro" id="IPR012337">
    <property type="entry name" value="RNaseH-like_sf"/>
</dbReference>
<dbReference type="GO" id="GO:0071897">
    <property type="term" value="P:DNA biosynthetic process"/>
    <property type="evidence" value="ECO:0007669"/>
    <property type="project" value="UniProtKB-ARBA"/>
</dbReference>
<dbReference type="Pfam" id="PF18701">
    <property type="entry name" value="DUF5641"/>
    <property type="match status" value="1"/>
</dbReference>
<dbReference type="InterPro" id="IPR005312">
    <property type="entry name" value="DUF1759"/>
</dbReference>
<sequence length="1769" mass="202692">MDDKSGRLKKKRGVTRTSVTKICKAIETELTKTDVNVDALEEMLEQLAVESNELKNLDSQIEEFVSDDKLEKEVKEVAEYTQKIITWKFRATKKIRERTKNVDSLNVPSSCYKESSSNIKLPKLSISKFYGQSSLWLSFWNSFESAIHENDSLSEVSKFNYLKAHLGGSALSTIEGFALTPENYEIAIKLLKERFGRSDVLINTHLNNLLRICPLKNSDDIVSFRKMFDNIQTEIRSLESLNVLKETYQNLLCPLLLKCLPPDLILEYNKSMKSDKYEINELVDFLSIQLKAKERSLMYASPVSSKKEKYSYPRYDSSSEKINNSRCFSSKRFSSSDLISSEVKTKTNACIFCNEFHAVGDCNYALSLSLEQRKKILSKKAACFICAKPFHLAKFCKSKIVCTLCGKRHLSILCNQDNSVLKNNTHLNENKDDNNLLNENFTLANNLCSSEVYLQTLIVSVENNDLKYYVRSIIDLGSQRSYVSKYVADVMKLKCVGEQTVTHGLFGGLKRRENHKKYSIELRNTENNFSCNVEVMDQNKICTSLPKLKDPKNIEELKQLGIFASDICLNENLCLYENDPKEIHILLGADTAARLFTGEIKNLSPDLIAMNTKLGWTVIGRSGIIENDSSSTLMSLLVNDVNISDLWRLDTLNINDPAENQSRKELEEAAKEHFEHSVKRDNEGRYIVSLPWIHDHPPLPDGRKIAERRLNSCIKALERAEKLVDYDDVFQDWQKEGIIEEVDPMQEIKQGQHFLPHHPVFKENSTTKVRPVFDGSAKERNTPSINDCLEKGPNLVELIPSLMNRFRVGKYGVIADIKKAFLQIGLQERDRPYLRFLWKDRGREGNIKILQHKRVVFGISSSPFLLGATLELHLKNAPDHLKETAQQLMRSFYVDNCVFSVNTKKELARFISESQALLSTAKFELRGWEHSPTEDKIEERQEDRKVPVLGLLWNLPKDTMSLDMKGLMKEDKGPITKRKILSTVHRIFDPIGFSCPVTLEPKCLLQECWKLGLSWDAELPLLITERFERWKMKLPKLNALQIPRCVREDFAEDSKLSIHVFCDASQSAYATCIFLRAESADNTSCQLIQARNRVAPLKKISIPRLELLSCTIGARLAKATISELGLEKIPIFYWSDSMNALYWIKRNENWATFVYNRVLEIRKLTNPEDWRHISGTLNPADLPSRGSNAEELVKSLWWEGPNWLRRPIEDWPVSETIPDFDVVNSEKRKTIVSVTNTTTEQLEYFSKVSSFRKMTRITAWIFRFYKNAKTQKKERKGGTLDLEEVEAAEKFILKQVQSQCFSGNEKLNLQTFLDSDGLLRVKTKISQRSDIPTFRFPILLPSKHVVIGKLIFEKHVELSHAGIQILMSSLRENYWILKSRKTIRQVIRTCVICQSFASRPLEVVSAPLPEDRVRDAYVFEVVGVDLCGPLYLKNKTKCWAVLFTCAVYRAVHIELVTSLSTDSFILALRRFISRRGRPATIYSDNGTNLVGTSNELKSVDWGKIQEYASVKKIQWKFNPPSAPWWGGFWERLIGMLKSILRKVLGKASLQFEELCTVLCDAEGIINSRPLTYLSEDNEDLVALTPAMFLQDVKEIGVPDIDQIDAKRMNKRFFYRQKLCQDLRKRFRIEYLGHLREFSKICNESKIKEGDIVLIGDSNVKRINWPLGRVIKLYLGKDKKVRLDEIQTKSGSFLRPIQRLFPLEISQSEKSAVPRPPKSDPLSTMIPDGAPTSSDSPAVPDVNPNVNVCSRRRSRYGRLLKPSALLDSFI</sequence>
<keyword evidence="1" id="KW-0175">Coiled coil</keyword>
<dbReference type="InterPro" id="IPR040676">
    <property type="entry name" value="DUF5641"/>
</dbReference>
<dbReference type="InterPro" id="IPR000477">
    <property type="entry name" value="RT_dom"/>
</dbReference>
<name>A0A4Y2AF66_ARAVE</name>
<dbReference type="Pfam" id="PF00078">
    <property type="entry name" value="RVT_1"/>
    <property type="match status" value="1"/>
</dbReference>
<organism evidence="4 5">
    <name type="scientific">Araneus ventricosus</name>
    <name type="common">Orbweaver spider</name>
    <name type="synonym">Epeira ventricosa</name>
    <dbReference type="NCBI Taxonomy" id="182803"/>
    <lineage>
        <taxon>Eukaryota</taxon>
        <taxon>Metazoa</taxon>
        <taxon>Ecdysozoa</taxon>
        <taxon>Arthropoda</taxon>
        <taxon>Chelicerata</taxon>
        <taxon>Arachnida</taxon>
        <taxon>Araneae</taxon>
        <taxon>Araneomorphae</taxon>
        <taxon>Entelegynae</taxon>
        <taxon>Araneoidea</taxon>
        <taxon>Araneidae</taxon>
        <taxon>Araneus</taxon>
    </lineage>
</organism>
<dbReference type="Proteomes" id="UP000499080">
    <property type="component" value="Unassembled WGS sequence"/>
</dbReference>
<dbReference type="SUPFAM" id="SSF53098">
    <property type="entry name" value="Ribonuclease H-like"/>
    <property type="match status" value="1"/>
</dbReference>
<feature type="coiled-coil region" evidence="1">
    <location>
        <begin position="30"/>
        <end position="67"/>
    </location>
</feature>
<dbReference type="InterPro" id="IPR043128">
    <property type="entry name" value="Rev_trsase/Diguanyl_cyclase"/>
</dbReference>
<evidence type="ECO:0000256" key="2">
    <source>
        <dbReference type="SAM" id="MobiDB-lite"/>
    </source>
</evidence>
<dbReference type="Gene3D" id="3.30.420.10">
    <property type="entry name" value="Ribonuclease H-like superfamily/Ribonuclease H"/>
    <property type="match status" value="1"/>
</dbReference>
<evidence type="ECO:0000256" key="1">
    <source>
        <dbReference type="SAM" id="Coils"/>
    </source>
</evidence>
<dbReference type="Pfam" id="PF17921">
    <property type="entry name" value="Integrase_H2C2"/>
    <property type="match status" value="1"/>
</dbReference>
<feature type="domain" description="Integrase catalytic" evidence="3">
    <location>
        <begin position="1405"/>
        <end position="1593"/>
    </location>
</feature>
<accession>A0A4Y2AF66</accession>
<dbReference type="EMBL" id="BGPR01000014">
    <property type="protein sequence ID" value="GBL77875.1"/>
    <property type="molecule type" value="Genomic_DNA"/>
</dbReference>
<feature type="compositionally biased region" description="Low complexity" evidence="2">
    <location>
        <begin position="1736"/>
        <end position="1745"/>
    </location>
</feature>
<dbReference type="Gene3D" id="1.10.340.70">
    <property type="match status" value="1"/>
</dbReference>
<reference evidence="4 5" key="1">
    <citation type="journal article" date="2019" name="Sci. Rep.">
        <title>Orb-weaving spider Araneus ventricosus genome elucidates the spidroin gene catalogue.</title>
        <authorList>
            <person name="Kono N."/>
            <person name="Nakamura H."/>
            <person name="Ohtoshi R."/>
            <person name="Moran D.A.P."/>
            <person name="Shinohara A."/>
            <person name="Yoshida Y."/>
            <person name="Fujiwara M."/>
            <person name="Mori M."/>
            <person name="Tomita M."/>
            <person name="Arakawa K."/>
        </authorList>
    </citation>
    <scope>NUCLEOTIDE SEQUENCE [LARGE SCALE GENOMIC DNA]</scope>
</reference>
<dbReference type="InterPro" id="IPR041588">
    <property type="entry name" value="Integrase_H2C2"/>
</dbReference>
<dbReference type="InterPro" id="IPR001584">
    <property type="entry name" value="Integrase_cat-core"/>
</dbReference>
<evidence type="ECO:0000259" key="3">
    <source>
        <dbReference type="PROSITE" id="PS50994"/>
    </source>
</evidence>
<keyword evidence="5" id="KW-1185">Reference proteome</keyword>
<dbReference type="PANTHER" id="PTHR47331:SF5">
    <property type="entry name" value="RIBONUCLEASE H"/>
    <property type="match status" value="1"/>
</dbReference>
<protein>
    <recommendedName>
        <fullName evidence="3">Integrase catalytic domain-containing protein</fullName>
    </recommendedName>
</protein>
<feature type="region of interest" description="Disordered" evidence="2">
    <location>
        <begin position="1707"/>
        <end position="1745"/>
    </location>
</feature>
<dbReference type="GO" id="GO:0042575">
    <property type="term" value="C:DNA polymerase complex"/>
    <property type="evidence" value="ECO:0007669"/>
    <property type="project" value="UniProtKB-ARBA"/>
</dbReference>
<dbReference type="Pfam" id="PF05380">
    <property type="entry name" value="Peptidase_A17"/>
    <property type="match status" value="1"/>
</dbReference>
<dbReference type="Gene3D" id="3.30.70.270">
    <property type="match status" value="1"/>
</dbReference>
<dbReference type="PANTHER" id="PTHR47331">
    <property type="entry name" value="PHD-TYPE DOMAIN-CONTAINING PROTEIN"/>
    <property type="match status" value="1"/>
</dbReference>
<gene>
    <name evidence="4" type="ORF">AVEN_143214_1</name>
</gene>
<dbReference type="OrthoDB" id="6420999at2759"/>
<dbReference type="SUPFAM" id="SSF56672">
    <property type="entry name" value="DNA/RNA polymerases"/>
    <property type="match status" value="1"/>
</dbReference>
<evidence type="ECO:0000313" key="5">
    <source>
        <dbReference type="Proteomes" id="UP000499080"/>
    </source>
</evidence>
<dbReference type="GO" id="GO:0015074">
    <property type="term" value="P:DNA integration"/>
    <property type="evidence" value="ECO:0007669"/>
    <property type="project" value="InterPro"/>
</dbReference>
<evidence type="ECO:0000313" key="4">
    <source>
        <dbReference type="EMBL" id="GBL77875.1"/>
    </source>
</evidence>
<comment type="caution">
    <text evidence="4">The sequence shown here is derived from an EMBL/GenBank/DDBJ whole genome shotgun (WGS) entry which is preliminary data.</text>
</comment>
<dbReference type="InterPro" id="IPR043502">
    <property type="entry name" value="DNA/RNA_pol_sf"/>
</dbReference>
<dbReference type="PROSITE" id="PS50994">
    <property type="entry name" value="INTEGRASE"/>
    <property type="match status" value="1"/>
</dbReference>
<dbReference type="InterPro" id="IPR008042">
    <property type="entry name" value="Retrotrans_Pao"/>
</dbReference>
<dbReference type="GO" id="GO:0003676">
    <property type="term" value="F:nucleic acid binding"/>
    <property type="evidence" value="ECO:0007669"/>
    <property type="project" value="InterPro"/>
</dbReference>
<dbReference type="InterPro" id="IPR036397">
    <property type="entry name" value="RNaseH_sf"/>
</dbReference>
<dbReference type="Gene3D" id="3.10.10.10">
    <property type="entry name" value="HIV Type 1 Reverse Transcriptase, subunit A, domain 1"/>
    <property type="match status" value="1"/>
</dbReference>
<proteinExistence type="predicted"/>